<comment type="catalytic activity">
    <reaction evidence="10">
        <text>4-(phosphooxy)-L-threonine + 2-oxoglutarate = (R)-3-hydroxy-2-oxo-4-phosphooxybutanoate + L-glutamate</text>
        <dbReference type="Rhea" id="RHEA:16573"/>
        <dbReference type="ChEBI" id="CHEBI:16810"/>
        <dbReference type="ChEBI" id="CHEBI:29985"/>
        <dbReference type="ChEBI" id="CHEBI:58452"/>
        <dbReference type="ChEBI" id="CHEBI:58538"/>
        <dbReference type="EC" id="2.6.1.52"/>
    </reaction>
</comment>
<dbReference type="FunFam" id="3.90.1150.10:FF:000006">
    <property type="entry name" value="Phosphoserine aminotransferase"/>
    <property type="match status" value="1"/>
</dbReference>
<comment type="cofactor">
    <cofactor evidence="1">
        <name>pyridoxal 5'-phosphate</name>
        <dbReference type="ChEBI" id="CHEBI:597326"/>
    </cofactor>
</comment>
<dbReference type="SUPFAM" id="SSF53383">
    <property type="entry name" value="PLP-dependent transferases"/>
    <property type="match status" value="1"/>
</dbReference>
<evidence type="ECO:0000256" key="7">
    <source>
        <dbReference type="ARBA" id="ARBA00022679"/>
    </source>
</evidence>
<dbReference type="InterPro" id="IPR015421">
    <property type="entry name" value="PyrdxlP-dep_Trfase_major"/>
</dbReference>
<dbReference type="Pfam" id="PF00266">
    <property type="entry name" value="Aminotran_5"/>
    <property type="match status" value="1"/>
</dbReference>
<comment type="pathway">
    <text evidence="2">Amino-acid biosynthesis; L-serine biosynthesis; L-serine from 3-phospho-D-glycerate: step 2/3.</text>
</comment>
<keyword evidence="6" id="KW-0028">Amino-acid biosynthesis</keyword>
<dbReference type="EC" id="2.6.1.52" evidence="4"/>
<reference evidence="13" key="1">
    <citation type="submission" date="2016-06" db="EMBL/GenBank/DDBJ databases">
        <title>Draft Genome sequence of the fungus Inonotus baumii.</title>
        <authorList>
            <person name="Zhu H."/>
            <person name="Lin W."/>
        </authorList>
    </citation>
    <scope>NUCLEOTIDE SEQUENCE</scope>
    <source>
        <strain evidence="13">821</strain>
    </source>
</reference>
<keyword evidence="9" id="KW-0718">Serine biosynthesis</keyword>
<dbReference type="OrthoDB" id="1703350at2759"/>
<dbReference type="GO" id="GO:0030170">
    <property type="term" value="F:pyridoxal phosphate binding"/>
    <property type="evidence" value="ECO:0007669"/>
    <property type="project" value="TreeGrafter"/>
</dbReference>
<evidence type="ECO:0000256" key="4">
    <source>
        <dbReference type="ARBA" id="ARBA00013030"/>
    </source>
</evidence>
<dbReference type="HAMAP" id="MF_00160">
    <property type="entry name" value="SerC_aminotrans_5"/>
    <property type="match status" value="1"/>
</dbReference>
<dbReference type="AlphaFoldDB" id="A0A9Q5HQU4"/>
<evidence type="ECO:0000313" key="13">
    <source>
        <dbReference type="EMBL" id="OCB84261.1"/>
    </source>
</evidence>
<dbReference type="NCBIfam" id="NF003764">
    <property type="entry name" value="PRK05355.1"/>
    <property type="match status" value="1"/>
</dbReference>
<evidence type="ECO:0000256" key="1">
    <source>
        <dbReference type="ARBA" id="ARBA00001933"/>
    </source>
</evidence>
<dbReference type="InterPro" id="IPR015422">
    <property type="entry name" value="PyrdxlP-dep_Trfase_small"/>
</dbReference>
<name>A0A9Q5HQU4_SANBA</name>
<evidence type="ECO:0000256" key="8">
    <source>
        <dbReference type="ARBA" id="ARBA00022898"/>
    </source>
</evidence>
<keyword evidence="5 13" id="KW-0032">Aminotransferase</keyword>
<dbReference type="InterPro" id="IPR000192">
    <property type="entry name" value="Aminotrans_V_dom"/>
</dbReference>
<comment type="caution">
    <text evidence="13">The sequence shown here is derived from an EMBL/GenBank/DDBJ whole genome shotgun (WGS) entry which is preliminary data.</text>
</comment>
<dbReference type="GO" id="GO:0006564">
    <property type="term" value="P:L-serine biosynthetic process"/>
    <property type="evidence" value="ECO:0007669"/>
    <property type="project" value="UniProtKB-KW"/>
</dbReference>
<dbReference type="GO" id="GO:0005737">
    <property type="term" value="C:cytoplasm"/>
    <property type="evidence" value="ECO:0007669"/>
    <property type="project" value="TreeGrafter"/>
</dbReference>
<proteinExistence type="inferred from homology"/>
<dbReference type="EMBL" id="LNZH02000216">
    <property type="protein sequence ID" value="OCB84261.1"/>
    <property type="molecule type" value="Genomic_DNA"/>
</dbReference>
<evidence type="ECO:0000313" key="14">
    <source>
        <dbReference type="Proteomes" id="UP000757232"/>
    </source>
</evidence>
<dbReference type="InterPro" id="IPR015424">
    <property type="entry name" value="PyrdxlP-dep_Trfase"/>
</dbReference>
<accession>A0A9Q5HQU4</accession>
<evidence type="ECO:0000259" key="12">
    <source>
        <dbReference type="Pfam" id="PF00266"/>
    </source>
</evidence>
<organism evidence="13 14">
    <name type="scientific">Sanghuangporus baumii</name>
    <name type="common">Phellinus baumii</name>
    <dbReference type="NCBI Taxonomy" id="108892"/>
    <lineage>
        <taxon>Eukaryota</taxon>
        <taxon>Fungi</taxon>
        <taxon>Dikarya</taxon>
        <taxon>Basidiomycota</taxon>
        <taxon>Agaricomycotina</taxon>
        <taxon>Agaricomycetes</taxon>
        <taxon>Hymenochaetales</taxon>
        <taxon>Hymenochaetaceae</taxon>
        <taxon>Sanghuangporus</taxon>
    </lineage>
</organism>
<keyword evidence="7" id="KW-0808">Transferase</keyword>
<protein>
    <recommendedName>
        <fullName evidence="4">phosphoserine transaminase</fullName>
        <ecNumber evidence="4">2.6.1.52</ecNumber>
    </recommendedName>
</protein>
<evidence type="ECO:0000256" key="11">
    <source>
        <dbReference type="ARBA" id="ARBA00049007"/>
    </source>
</evidence>
<evidence type="ECO:0000256" key="10">
    <source>
        <dbReference type="ARBA" id="ARBA00047630"/>
    </source>
</evidence>
<dbReference type="Gene3D" id="3.90.1150.10">
    <property type="entry name" value="Aspartate Aminotransferase, domain 1"/>
    <property type="match status" value="1"/>
</dbReference>
<evidence type="ECO:0000256" key="3">
    <source>
        <dbReference type="ARBA" id="ARBA00006904"/>
    </source>
</evidence>
<keyword evidence="8" id="KW-0663">Pyridoxal phosphate</keyword>
<dbReference type="PIRSF" id="PIRSF000525">
    <property type="entry name" value="SerC"/>
    <property type="match status" value="1"/>
</dbReference>
<dbReference type="GO" id="GO:0004648">
    <property type="term" value="F:O-phospho-L-serine:2-oxoglutarate aminotransferase activity"/>
    <property type="evidence" value="ECO:0007669"/>
    <property type="project" value="UniProtKB-EC"/>
</dbReference>
<feature type="domain" description="Aminotransferase class V" evidence="12">
    <location>
        <begin position="7"/>
        <end position="396"/>
    </location>
</feature>
<dbReference type="PANTHER" id="PTHR43247">
    <property type="entry name" value="PHOSPHOSERINE AMINOTRANSFERASE"/>
    <property type="match status" value="1"/>
</dbReference>
<sequence>MDRTQVINFGPGPSALPDSVLEESAKALLNFQGTGIGISEISHRSKEFGAVVKRLEQLIRTQLDVPPTHHILFIQGGGTQQFSSFVLNMLARYRLLHPNIPDEEHVMDYVVTGSWSKKAAEEARRLGGAHVNIVVDAREHSSDGKSFTGIPPHEAFKFSADPALIYYCENETVHGVQFAQEDRTPSSFPFHLLARDAPGGGAIPPLVADYSSSFMSRKIPRLADHAVIFAGAQKNIGPSGVTIVIVREDCLVDVDAAAKMGAAPVPKMLAYKTYSDSGSLYNTPPTFAIYVAMLVLERMENVGGLKVVEETNRRKQEKLYGVLKESEGKNLIRFNVKDGSRSWMNVVFRGKDEELEKQFLASGEAQGFKSMKGHRSVGGIRVSIYNAITEEQVDKLVSFIKEFNEKIAA</sequence>
<evidence type="ECO:0000256" key="6">
    <source>
        <dbReference type="ARBA" id="ARBA00022605"/>
    </source>
</evidence>
<dbReference type="FunFam" id="3.40.640.10:FF:000010">
    <property type="entry name" value="Phosphoserine aminotransferase"/>
    <property type="match status" value="1"/>
</dbReference>
<dbReference type="Gene3D" id="3.40.640.10">
    <property type="entry name" value="Type I PLP-dependent aspartate aminotransferase-like (Major domain)"/>
    <property type="match status" value="1"/>
</dbReference>
<dbReference type="InterPro" id="IPR022278">
    <property type="entry name" value="Pser_aminoTfrase"/>
</dbReference>
<evidence type="ECO:0000256" key="5">
    <source>
        <dbReference type="ARBA" id="ARBA00022576"/>
    </source>
</evidence>
<keyword evidence="14" id="KW-1185">Reference proteome</keyword>
<evidence type="ECO:0000256" key="2">
    <source>
        <dbReference type="ARBA" id="ARBA00005099"/>
    </source>
</evidence>
<comment type="catalytic activity">
    <reaction evidence="11">
        <text>O-phospho-L-serine + 2-oxoglutarate = 3-phosphooxypyruvate + L-glutamate</text>
        <dbReference type="Rhea" id="RHEA:14329"/>
        <dbReference type="ChEBI" id="CHEBI:16810"/>
        <dbReference type="ChEBI" id="CHEBI:18110"/>
        <dbReference type="ChEBI" id="CHEBI:29985"/>
        <dbReference type="ChEBI" id="CHEBI:57524"/>
        <dbReference type="EC" id="2.6.1.52"/>
    </reaction>
</comment>
<comment type="similarity">
    <text evidence="3">Belongs to the class-V pyridoxal-phosphate-dependent aminotransferase family. SerC subfamily.</text>
</comment>
<evidence type="ECO:0000256" key="9">
    <source>
        <dbReference type="ARBA" id="ARBA00023299"/>
    </source>
</evidence>
<dbReference type="PANTHER" id="PTHR43247:SF1">
    <property type="entry name" value="PHOSPHOSERINE AMINOTRANSFERASE"/>
    <property type="match status" value="1"/>
</dbReference>
<dbReference type="Proteomes" id="UP000757232">
    <property type="component" value="Unassembled WGS sequence"/>
</dbReference>
<gene>
    <name evidence="13" type="ORF">A7U60_g8940</name>
</gene>